<feature type="transmembrane region" description="Helical" evidence="1">
    <location>
        <begin position="83"/>
        <end position="103"/>
    </location>
</feature>
<dbReference type="EMBL" id="PEDM01000002">
    <property type="protein sequence ID" value="PIC05938.1"/>
    <property type="molecule type" value="Genomic_DNA"/>
</dbReference>
<feature type="transmembrane region" description="Helical" evidence="1">
    <location>
        <begin position="35"/>
        <end position="52"/>
    </location>
</feature>
<feature type="transmembrane region" description="Helical" evidence="1">
    <location>
        <begin position="109"/>
        <end position="129"/>
    </location>
</feature>
<dbReference type="Pfam" id="PF13487">
    <property type="entry name" value="HD_5"/>
    <property type="match status" value="1"/>
</dbReference>
<keyword evidence="1" id="KW-0472">Membrane</keyword>
<dbReference type="SUPFAM" id="SSF109604">
    <property type="entry name" value="HD-domain/PDEase-like"/>
    <property type="match status" value="1"/>
</dbReference>
<dbReference type="InterPro" id="IPR003607">
    <property type="entry name" value="HD/PDEase_dom"/>
</dbReference>
<gene>
    <name evidence="4" type="ORF">CS060_02740</name>
</gene>
<organism evidence="4 5">
    <name type="scientific">Anoxybacillus flavithermus</name>
    <dbReference type="NCBI Taxonomy" id="33934"/>
    <lineage>
        <taxon>Bacteria</taxon>
        <taxon>Bacillati</taxon>
        <taxon>Bacillota</taxon>
        <taxon>Bacilli</taxon>
        <taxon>Bacillales</taxon>
        <taxon>Anoxybacillaceae</taxon>
        <taxon>Anoxybacillus</taxon>
    </lineage>
</organism>
<evidence type="ECO:0000259" key="2">
    <source>
        <dbReference type="PROSITE" id="PS51831"/>
    </source>
</evidence>
<name>A0A2G5RSX0_9BACL</name>
<dbReference type="PROSITE" id="PS51832">
    <property type="entry name" value="HD_GYP"/>
    <property type="match status" value="1"/>
</dbReference>
<keyword evidence="1" id="KW-1133">Transmembrane helix</keyword>
<dbReference type="RefSeq" id="WP_035049069.1">
    <property type="nucleotide sequence ID" value="NZ_PEDM01000002.1"/>
</dbReference>
<evidence type="ECO:0000259" key="3">
    <source>
        <dbReference type="PROSITE" id="PS51832"/>
    </source>
</evidence>
<feature type="transmembrane region" description="Helical" evidence="1">
    <location>
        <begin position="12"/>
        <end position="29"/>
    </location>
</feature>
<dbReference type="PANTHER" id="PTHR43155:SF2">
    <property type="entry name" value="CYCLIC DI-GMP PHOSPHODIESTERASE PA4108"/>
    <property type="match status" value="1"/>
</dbReference>
<reference evidence="4 5" key="1">
    <citation type="submission" date="2017-10" db="EMBL/GenBank/DDBJ databases">
        <title>Draft genome sequence of Anoxybacillus flavithermus KU2-6-11 from caldera Uzon (Russia:Kamchtka).</title>
        <authorList>
            <person name="Korzhuk A.V."/>
            <person name="Rozanov A.S."/>
            <person name="Bryanskaya A.V."/>
            <person name="Peltek S.E."/>
        </authorList>
    </citation>
    <scope>NUCLEOTIDE SEQUENCE [LARGE SCALE GENOMIC DNA]</scope>
    <source>
        <strain evidence="4 5">KU2-6_11</strain>
    </source>
</reference>
<dbReference type="InterPro" id="IPR006674">
    <property type="entry name" value="HD_domain"/>
</dbReference>
<proteinExistence type="predicted"/>
<feature type="transmembrane region" description="Helical" evidence="1">
    <location>
        <begin position="169"/>
        <end position="190"/>
    </location>
</feature>
<dbReference type="AlphaFoldDB" id="A0A2G5RSX0"/>
<accession>A0A2G5RSX0</accession>
<dbReference type="PROSITE" id="PS51831">
    <property type="entry name" value="HD"/>
    <property type="match status" value="1"/>
</dbReference>
<comment type="caution">
    <text evidence="4">The sequence shown here is derived from an EMBL/GenBank/DDBJ whole genome shotgun (WGS) entry which is preliminary data.</text>
</comment>
<evidence type="ECO:0000313" key="5">
    <source>
        <dbReference type="Proteomes" id="UP000230559"/>
    </source>
</evidence>
<evidence type="ECO:0000256" key="1">
    <source>
        <dbReference type="SAM" id="Phobius"/>
    </source>
</evidence>
<feature type="transmembrane region" description="Helical" evidence="1">
    <location>
        <begin position="196"/>
        <end position="215"/>
    </location>
</feature>
<dbReference type="CDD" id="cd00077">
    <property type="entry name" value="HDc"/>
    <property type="match status" value="1"/>
</dbReference>
<dbReference type="PANTHER" id="PTHR43155">
    <property type="entry name" value="CYCLIC DI-GMP PHOSPHODIESTERASE PA4108-RELATED"/>
    <property type="match status" value="1"/>
</dbReference>
<feature type="domain" description="HD-GYP" evidence="3">
    <location>
        <begin position="259"/>
        <end position="452"/>
    </location>
</feature>
<sequence length="452" mass="53110">MDVYAHAKRTIYVVVVCFYIIISSILACMDVSKSLYVIYSCFVTFFLFIITIEKKIRKVQVFRKEENEYNVYKYIYVLKKQPLAMMGTITLYFLVFIALLLFFHLPIPYLMIAICLYTLWHPLIFHVTYRSLQKVIEHNVYYFFERGYQNAVTATDFVHLSHFQKMFHYGIGMFGVIFAYMLLIKLLFIQSQMGETFFFVSFLLLFIFMTFYIGISYTISKQMKQTFHLLCRRIGNAPIPNIHIDETTMLVHALNSYNDKTKHILSLLSEIEQQNDEYKYIAEHSRRVAHYCLRIGAHIGLLDDQLNSLYHAALLHDIGKLGIPDYILLKKEPLSKDEFSIIKQYPIISYLIAKNILQITNKDLLHAILFHKEHMDGTGYPNQIKVEEIPLLARIISVADAFDAMTSSRPYRDKKNQHEVMHILREESGVKWDEAVVYTLNHLFTKKDINIV</sequence>
<dbReference type="InterPro" id="IPR037522">
    <property type="entry name" value="HD_GYP_dom"/>
</dbReference>
<keyword evidence="1" id="KW-0812">Transmembrane</keyword>
<dbReference type="Gene3D" id="1.10.3210.10">
    <property type="entry name" value="Hypothetical protein af1432"/>
    <property type="match status" value="1"/>
</dbReference>
<protein>
    <submittedName>
        <fullName evidence="4">HD domain-containing protein</fullName>
    </submittedName>
</protein>
<feature type="domain" description="HD" evidence="2">
    <location>
        <begin position="281"/>
        <end position="405"/>
    </location>
</feature>
<evidence type="ECO:0000313" key="4">
    <source>
        <dbReference type="EMBL" id="PIC05938.1"/>
    </source>
</evidence>
<dbReference type="SMART" id="SM00471">
    <property type="entry name" value="HDc"/>
    <property type="match status" value="1"/>
</dbReference>
<dbReference type="Proteomes" id="UP000230559">
    <property type="component" value="Unassembled WGS sequence"/>
</dbReference>